<dbReference type="Gene3D" id="3.90.850.10">
    <property type="entry name" value="Fumarylacetoacetase-like, C-terminal domain"/>
    <property type="match status" value="1"/>
</dbReference>
<gene>
    <name evidence="2" type="ORF">WDK88_10830</name>
</gene>
<sequence length="139" mass="15146">MKLARYALNGAIRIGRIDQAEATIVPIAGVSDMVDAIERIDDIGGVAAGDAPAHSLADVRLLAPIPAPLRNIFCVGKNYREHAREFSNSGYEAGAVKGAEIDSHPAVFTKPQVPWWDRTMSSNCMRTLHRVLITRPSLR</sequence>
<feature type="domain" description="Rv2993c-like N-terminal" evidence="1">
    <location>
        <begin position="1"/>
        <end position="64"/>
    </location>
</feature>
<evidence type="ECO:0000259" key="1">
    <source>
        <dbReference type="Pfam" id="PF10370"/>
    </source>
</evidence>
<dbReference type="Pfam" id="PF10370">
    <property type="entry name" value="Rv2993c-like_N"/>
    <property type="match status" value="1"/>
</dbReference>
<evidence type="ECO:0000313" key="3">
    <source>
        <dbReference type="Proteomes" id="UP001432046"/>
    </source>
</evidence>
<evidence type="ECO:0000313" key="2">
    <source>
        <dbReference type="EMBL" id="WXC82045.1"/>
    </source>
</evidence>
<reference evidence="2" key="2">
    <citation type="submission" date="2024-03" db="EMBL/GenBank/DDBJ databases">
        <authorList>
            <person name="Bromfield E.S.P."/>
            <person name="Cloutier S."/>
        </authorList>
    </citation>
    <scope>NUCLEOTIDE SEQUENCE</scope>
    <source>
        <strain evidence="2">5S5</strain>
    </source>
</reference>
<dbReference type="SUPFAM" id="SSF56529">
    <property type="entry name" value="FAH"/>
    <property type="match status" value="1"/>
</dbReference>
<dbReference type="InterPro" id="IPR036663">
    <property type="entry name" value="Fumarylacetoacetase_C_sf"/>
</dbReference>
<proteinExistence type="predicted"/>
<dbReference type="RefSeq" id="WP_338821883.1">
    <property type="nucleotide sequence ID" value="NZ_CP147708.1"/>
</dbReference>
<dbReference type="InterPro" id="IPR018833">
    <property type="entry name" value="Rv2993c-like_N"/>
</dbReference>
<organism evidence="2 3">
    <name type="scientific">Bradyrhizobium septentrionale</name>
    <dbReference type="NCBI Taxonomy" id="1404411"/>
    <lineage>
        <taxon>Bacteria</taxon>
        <taxon>Pseudomonadati</taxon>
        <taxon>Pseudomonadota</taxon>
        <taxon>Alphaproteobacteria</taxon>
        <taxon>Hyphomicrobiales</taxon>
        <taxon>Nitrobacteraceae</taxon>
        <taxon>Bradyrhizobium</taxon>
    </lineage>
</organism>
<protein>
    <submittedName>
        <fullName evidence="2">Rv2993c-like domain-containing protein</fullName>
    </submittedName>
</protein>
<name>A0ABZ2P4W5_9BRAD</name>
<reference evidence="2" key="1">
    <citation type="journal article" date="2021" name="Int. J. Syst. Evol. Microbiol.">
        <title>Bradyrhizobium septentrionale sp. nov. (sv. septentrionale) and Bradyrhizobium quebecense sp. nov. (sv. septentrionale) associated with legumes native to Canada possess rearranged symbiosis genes and numerous insertion sequences.</title>
        <authorList>
            <person name="Bromfield E.S.P."/>
            <person name="Cloutier S."/>
        </authorList>
    </citation>
    <scope>NUCLEOTIDE SEQUENCE</scope>
    <source>
        <strain evidence="2">5S5</strain>
    </source>
</reference>
<accession>A0ABZ2P4W5</accession>
<keyword evidence="3" id="KW-1185">Reference proteome</keyword>
<dbReference type="Proteomes" id="UP001432046">
    <property type="component" value="Chromosome"/>
</dbReference>
<dbReference type="EMBL" id="CP147711">
    <property type="protein sequence ID" value="WXC82045.1"/>
    <property type="molecule type" value="Genomic_DNA"/>
</dbReference>